<protein>
    <submittedName>
        <fullName evidence="3">Nucleotide-binding universal stress UspA family protein</fullName>
    </submittedName>
</protein>
<sequence>MTKTILIPVDISQMDAAKAALRFARQTLNLGEARCVILNVMPQIPAYITAELPGELVGRTRDDTANTLSSLAMGEGLRDFQTVVRDGHAGREILDVAAELKPDLILMSSHDPGLADYFLGSVAAYVVRHAHTSVLIVRQPVK</sequence>
<reference evidence="4" key="1">
    <citation type="submission" date="2023-07" db="EMBL/GenBank/DDBJ databases">
        <title>Genome sequencing of Purple Non-Sulfur Bacteria from various extreme environments.</title>
        <authorList>
            <person name="Mayer M."/>
        </authorList>
    </citation>
    <scope>NUCLEOTIDE SEQUENCE [LARGE SCALE GENOMIC DNA]</scope>
    <source>
        <strain evidence="4">DSM 17935</strain>
    </source>
</reference>
<evidence type="ECO:0000313" key="3">
    <source>
        <dbReference type="EMBL" id="MCW2307171.1"/>
    </source>
</evidence>
<dbReference type="CDD" id="cd00293">
    <property type="entry name" value="USP-like"/>
    <property type="match status" value="1"/>
</dbReference>
<dbReference type="PANTHER" id="PTHR46268:SF6">
    <property type="entry name" value="UNIVERSAL STRESS PROTEIN UP12"/>
    <property type="match status" value="1"/>
</dbReference>
<dbReference type="Pfam" id="PF00582">
    <property type="entry name" value="Usp"/>
    <property type="match status" value="1"/>
</dbReference>
<comment type="caution">
    <text evidence="3">The sequence shown here is derived from an EMBL/GenBank/DDBJ whole genome shotgun (WGS) entry which is preliminary data.</text>
</comment>
<evidence type="ECO:0000256" key="1">
    <source>
        <dbReference type="ARBA" id="ARBA00008791"/>
    </source>
</evidence>
<feature type="domain" description="UspA" evidence="2">
    <location>
        <begin position="1"/>
        <end position="138"/>
    </location>
</feature>
<evidence type="ECO:0000259" key="2">
    <source>
        <dbReference type="Pfam" id="PF00582"/>
    </source>
</evidence>
<keyword evidence="4" id="KW-1185">Reference proteome</keyword>
<dbReference type="PRINTS" id="PR01438">
    <property type="entry name" value="UNVRSLSTRESS"/>
</dbReference>
<dbReference type="InterPro" id="IPR014729">
    <property type="entry name" value="Rossmann-like_a/b/a_fold"/>
</dbReference>
<dbReference type="InterPro" id="IPR006015">
    <property type="entry name" value="Universal_stress_UspA"/>
</dbReference>
<dbReference type="InterPro" id="IPR006016">
    <property type="entry name" value="UspA"/>
</dbReference>
<dbReference type="Proteomes" id="UP001209755">
    <property type="component" value="Unassembled WGS sequence"/>
</dbReference>
<dbReference type="PANTHER" id="PTHR46268">
    <property type="entry name" value="STRESS RESPONSE PROTEIN NHAX"/>
    <property type="match status" value="1"/>
</dbReference>
<dbReference type="SUPFAM" id="SSF52402">
    <property type="entry name" value="Adenine nucleotide alpha hydrolases-like"/>
    <property type="match status" value="1"/>
</dbReference>
<gene>
    <name evidence="3" type="ORF">M2319_001493</name>
</gene>
<comment type="similarity">
    <text evidence="1">Belongs to the universal stress protein A family.</text>
</comment>
<dbReference type="Gene3D" id="3.40.50.620">
    <property type="entry name" value="HUPs"/>
    <property type="match status" value="1"/>
</dbReference>
<dbReference type="EMBL" id="JAOQNS010000003">
    <property type="protein sequence ID" value="MCW2307171.1"/>
    <property type="molecule type" value="Genomic_DNA"/>
</dbReference>
<accession>A0ABT3HA54</accession>
<name>A0ABT3HA54_9HYPH</name>
<evidence type="ECO:0000313" key="4">
    <source>
        <dbReference type="Proteomes" id="UP001209755"/>
    </source>
</evidence>
<proteinExistence type="inferred from homology"/>
<dbReference type="RefSeq" id="WP_264600817.1">
    <property type="nucleotide sequence ID" value="NZ_JAOQNS010000003.1"/>
</dbReference>
<organism evidence="3 4">
    <name type="scientific">Rhodobium gokarnense</name>
    <dbReference type="NCBI Taxonomy" id="364296"/>
    <lineage>
        <taxon>Bacteria</taxon>
        <taxon>Pseudomonadati</taxon>
        <taxon>Pseudomonadota</taxon>
        <taxon>Alphaproteobacteria</taxon>
        <taxon>Hyphomicrobiales</taxon>
        <taxon>Rhodobiaceae</taxon>
        <taxon>Rhodobium</taxon>
    </lineage>
</organism>